<protein>
    <submittedName>
        <fullName evidence="2">Pimeloyl-ACP methyl ester carboxylesterase</fullName>
    </submittedName>
</protein>
<evidence type="ECO:0000313" key="2">
    <source>
        <dbReference type="EMBL" id="SDE85215.1"/>
    </source>
</evidence>
<evidence type="ECO:0000259" key="1">
    <source>
        <dbReference type="Pfam" id="PF12697"/>
    </source>
</evidence>
<dbReference type="Proteomes" id="UP000198994">
    <property type="component" value="Unassembled WGS sequence"/>
</dbReference>
<organism evidence="2 3">
    <name type="scientific">Salipiger thiooxidans</name>
    <dbReference type="NCBI Taxonomy" id="282683"/>
    <lineage>
        <taxon>Bacteria</taxon>
        <taxon>Pseudomonadati</taxon>
        <taxon>Pseudomonadota</taxon>
        <taxon>Alphaproteobacteria</taxon>
        <taxon>Rhodobacterales</taxon>
        <taxon>Roseobacteraceae</taxon>
        <taxon>Salipiger</taxon>
    </lineage>
</organism>
<dbReference type="Pfam" id="PF12697">
    <property type="entry name" value="Abhydrolase_6"/>
    <property type="match status" value="1"/>
</dbReference>
<name>A0A1G7GAV6_9RHOB</name>
<dbReference type="InterPro" id="IPR000073">
    <property type="entry name" value="AB_hydrolase_1"/>
</dbReference>
<dbReference type="Gene3D" id="3.40.50.1820">
    <property type="entry name" value="alpha/beta hydrolase"/>
    <property type="match status" value="1"/>
</dbReference>
<gene>
    <name evidence="2" type="ORF">SAMN04488105_108252</name>
</gene>
<dbReference type="PANTHER" id="PTHR43798">
    <property type="entry name" value="MONOACYLGLYCEROL LIPASE"/>
    <property type="match status" value="1"/>
</dbReference>
<dbReference type="OrthoDB" id="5491135at2"/>
<dbReference type="PANTHER" id="PTHR43798:SF29">
    <property type="entry name" value="AB HYDROLASE-1 DOMAIN-CONTAINING PROTEIN"/>
    <property type="match status" value="1"/>
</dbReference>
<proteinExistence type="predicted"/>
<dbReference type="InterPro" id="IPR050266">
    <property type="entry name" value="AB_hydrolase_sf"/>
</dbReference>
<dbReference type="InterPro" id="IPR029058">
    <property type="entry name" value="AB_hydrolase_fold"/>
</dbReference>
<dbReference type="STRING" id="282683.SAMN04488105_108252"/>
<accession>A0A1G7GAV6</accession>
<reference evidence="3" key="1">
    <citation type="submission" date="2016-10" db="EMBL/GenBank/DDBJ databases">
        <authorList>
            <person name="Varghese N."/>
            <person name="Submissions S."/>
        </authorList>
    </citation>
    <scope>NUCLEOTIDE SEQUENCE [LARGE SCALE GENOMIC DNA]</scope>
    <source>
        <strain evidence="3">DSM 10146</strain>
    </source>
</reference>
<keyword evidence="3" id="KW-1185">Reference proteome</keyword>
<dbReference type="EMBL" id="FNAV01000008">
    <property type="protein sequence ID" value="SDE85215.1"/>
    <property type="molecule type" value="Genomic_DNA"/>
</dbReference>
<evidence type="ECO:0000313" key="3">
    <source>
        <dbReference type="Proteomes" id="UP000198994"/>
    </source>
</evidence>
<dbReference type="PRINTS" id="PR00111">
    <property type="entry name" value="ABHYDROLASE"/>
</dbReference>
<feature type="domain" description="AB hydrolase-1" evidence="1">
    <location>
        <begin position="9"/>
        <end position="218"/>
    </location>
</feature>
<dbReference type="AlphaFoldDB" id="A0A1G7GAV6"/>
<dbReference type="SUPFAM" id="SSF53474">
    <property type="entry name" value="alpha/beta-Hydrolases"/>
    <property type="match status" value="1"/>
</dbReference>
<sequence length="235" mass="25175">MEEAGLTTLVFIPGMLSDERIWRPVADRLPGDRRIVDLDGLDSIPAMAERALAASAGPLVLLGHSMGARVAQVAALQAPERVGGLVLANCGALPAEPEERRRRLADLVLARKDMRSFAAHWVPPLVADGGCAEIVGMVAAIPAERLDREVRAMLSRPDTFARLHRIVCPTLLLAGEADTATPLVAVQKMAREMPSAGLRSLRGGGHFLPLERAETVAELIGVWLETLDAPHTLTD</sequence>